<accession>L5LQV0</accession>
<evidence type="ECO:0000256" key="1">
    <source>
        <dbReference type="SAM" id="MobiDB-lite"/>
    </source>
</evidence>
<feature type="region of interest" description="Disordered" evidence="1">
    <location>
        <begin position="1"/>
        <end position="26"/>
    </location>
</feature>
<sequence>MPEMPENMEQVRANRSGNEAFWKSTR</sequence>
<dbReference type="EMBL" id="KB109247">
    <property type="protein sequence ID" value="ELK28380.1"/>
    <property type="molecule type" value="Genomic_DNA"/>
</dbReference>
<proteinExistence type="predicted"/>
<gene>
    <name evidence="2" type="ORF">MDA_GLEAN10025756</name>
</gene>
<dbReference type="AlphaFoldDB" id="L5LQV0"/>
<name>L5LQV0_MYODS</name>
<reference evidence="3" key="1">
    <citation type="journal article" date="2013" name="Science">
        <title>Comparative analysis of bat genomes provides insight into the evolution of flight and immunity.</title>
        <authorList>
            <person name="Zhang G."/>
            <person name="Cowled C."/>
            <person name="Shi Z."/>
            <person name="Huang Z."/>
            <person name="Bishop-Lilly K.A."/>
            <person name="Fang X."/>
            <person name="Wynne J.W."/>
            <person name="Xiong Z."/>
            <person name="Baker M.L."/>
            <person name="Zhao W."/>
            <person name="Tachedjian M."/>
            <person name="Zhu Y."/>
            <person name="Zhou P."/>
            <person name="Jiang X."/>
            <person name="Ng J."/>
            <person name="Yang L."/>
            <person name="Wu L."/>
            <person name="Xiao J."/>
            <person name="Feng Y."/>
            <person name="Chen Y."/>
            <person name="Sun X."/>
            <person name="Zhang Y."/>
            <person name="Marsh G.A."/>
            <person name="Crameri G."/>
            <person name="Broder C.C."/>
            <person name="Frey K.G."/>
            <person name="Wang L.F."/>
            <person name="Wang J."/>
        </authorList>
    </citation>
    <scope>NUCLEOTIDE SEQUENCE [LARGE SCALE GENOMIC DNA]</scope>
</reference>
<evidence type="ECO:0000313" key="2">
    <source>
        <dbReference type="EMBL" id="ELK28380.1"/>
    </source>
</evidence>
<dbReference type="Proteomes" id="UP000010556">
    <property type="component" value="Unassembled WGS sequence"/>
</dbReference>
<protein>
    <submittedName>
        <fullName evidence="2">Uncharacterized protein</fullName>
    </submittedName>
</protein>
<evidence type="ECO:0000313" key="3">
    <source>
        <dbReference type="Proteomes" id="UP000010556"/>
    </source>
</evidence>
<organism evidence="2 3">
    <name type="scientific">Myotis davidii</name>
    <name type="common">David's myotis</name>
    <dbReference type="NCBI Taxonomy" id="225400"/>
    <lineage>
        <taxon>Eukaryota</taxon>
        <taxon>Metazoa</taxon>
        <taxon>Chordata</taxon>
        <taxon>Craniata</taxon>
        <taxon>Vertebrata</taxon>
        <taxon>Euteleostomi</taxon>
        <taxon>Mammalia</taxon>
        <taxon>Eutheria</taxon>
        <taxon>Laurasiatheria</taxon>
        <taxon>Chiroptera</taxon>
        <taxon>Yangochiroptera</taxon>
        <taxon>Vespertilionidae</taxon>
        <taxon>Myotis</taxon>
    </lineage>
</organism>
<keyword evidence="3" id="KW-1185">Reference proteome</keyword>